<dbReference type="PANTHER" id="PTHR24166">
    <property type="entry name" value="ROLLING PEBBLES, ISOFORM B"/>
    <property type="match status" value="1"/>
</dbReference>
<dbReference type="OrthoDB" id="3694549at2759"/>
<evidence type="ECO:0000256" key="2">
    <source>
        <dbReference type="ARBA" id="ARBA00023043"/>
    </source>
</evidence>
<organism evidence="4 5">
    <name type="scientific">Clathrospora elynae</name>
    <dbReference type="NCBI Taxonomy" id="706981"/>
    <lineage>
        <taxon>Eukaryota</taxon>
        <taxon>Fungi</taxon>
        <taxon>Dikarya</taxon>
        <taxon>Ascomycota</taxon>
        <taxon>Pezizomycotina</taxon>
        <taxon>Dothideomycetes</taxon>
        <taxon>Pleosporomycetidae</taxon>
        <taxon>Pleosporales</taxon>
        <taxon>Diademaceae</taxon>
        <taxon>Clathrospora</taxon>
    </lineage>
</organism>
<reference evidence="4" key="1">
    <citation type="journal article" date="2020" name="Stud. Mycol.">
        <title>101 Dothideomycetes genomes: a test case for predicting lifestyles and emergence of pathogens.</title>
        <authorList>
            <person name="Haridas S."/>
            <person name="Albert R."/>
            <person name="Binder M."/>
            <person name="Bloem J."/>
            <person name="Labutti K."/>
            <person name="Salamov A."/>
            <person name="Andreopoulos B."/>
            <person name="Baker S."/>
            <person name="Barry K."/>
            <person name="Bills G."/>
            <person name="Bluhm B."/>
            <person name="Cannon C."/>
            <person name="Castanera R."/>
            <person name="Culley D."/>
            <person name="Daum C."/>
            <person name="Ezra D."/>
            <person name="Gonzalez J."/>
            <person name="Henrissat B."/>
            <person name="Kuo A."/>
            <person name="Liang C."/>
            <person name="Lipzen A."/>
            <person name="Lutzoni F."/>
            <person name="Magnuson J."/>
            <person name="Mondo S."/>
            <person name="Nolan M."/>
            <person name="Ohm R."/>
            <person name="Pangilinan J."/>
            <person name="Park H.-J."/>
            <person name="Ramirez L."/>
            <person name="Alfaro M."/>
            <person name="Sun H."/>
            <person name="Tritt A."/>
            <person name="Yoshinaga Y."/>
            <person name="Zwiers L.-H."/>
            <person name="Turgeon B."/>
            <person name="Goodwin S."/>
            <person name="Spatafora J."/>
            <person name="Crous P."/>
            <person name="Grigoriev I."/>
        </authorList>
    </citation>
    <scope>NUCLEOTIDE SEQUENCE</scope>
    <source>
        <strain evidence="4">CBS 161.51</strain>
    </source>
</reference>
<keyword evidence="2 3" id="KW-0040">ANK repeat</keyword>
<evidence type="ECO:0000256" key="3">
    <source>
        <dbReference type="PROSITE-ProRule" id="PRU00023"/>
    </source>
</evidence>
<dbReference type="Proteomes" id="UP000800038">
    <property type="component" value="Unassembled WGS sequence"/>
</dbReference>
<dbReference type="InterPro" id="IPR050889">
    <property type="entry name" value="Dendritic_Spine_Reg/Scaffold"/>
</dbReference>
<feature type="repeat" description="ANK" evidence="3">
    <location>
        <begin position="42"/>
        <end position="74"/>
    </location>
</feature>
<sequence length="99" mass="11046">MITTRTTGLHLVAANGLTHICRELLTMIDANPNIHADAKDDGGRTALMWAAHHGHSEIVELLLDRQYDVRHDRTCHRGDTALNYAARQGQVVIIKLLLE</sequence>
<dbReference type="PROSITE" id="PS50088">
    <property type="entry name" value="ANK_REPEAT"/>
    <property type="match status" value="2"/>
</dbReference>
<dbReference type="AlphaFoldDB" id="A0A6A5SBY1"/>
<evidence type="ECO:0000313" key="5">
    <source>
        <dbReference type="Proteomes" id="UP000800038"/>
    </source>
</evidence>
<evidence type="ECO:0000256" key="1">
    <source>
        <dbReference type="ARBA" id="ARBA00022737"/>
    </source>
</evidence>
<proteinExistence type="predicted"/>
<dbReference type="SUPFAM" id="SSF48403">
    <property type="entry name" value="Ankyrin repeat"/>
    <property type="match status" value="1"/>
</dbReference>
<dbReference type="EMBL" id="ML976156">
    <property type="protein sequence ID" value="KAF1937064.1"/>
    <property type="molecule type" value="Genomic_DNA"/>
</dbReference>
<keyword evidence="5" id="KW-1185">Reference proteome</keyword>
<dbReference type="PROSITE" id="PS50297">
    <property type="entry name" value="ANK_REP_REGION"/>
    <property type="match status" value="2"/>
</dbReference>
<dbReference type="Pfam" id="PF12796">
    <property type="entry name" value="Ank_2"/>
    <property type="match status" value="1"/>
</dbReference>
<dbReference type="InterPro" id="IPR036770">
    <property type="entry name" value="Ankyrin_rpt-contain_sf"/>
</dbReference>
<gene>
    <name evidence="4" type="ORF">EJ02DRAFT_357710</name>
</gene>
<accession>A0A6A5SBY1</accession>
<evidence type="ECO:0000313" key="4">
    <source>
        <dbReference type="EMBL" id="KAF1937064.1"/>
    </source>
</evidence>
<dbReference type="InterPro" id="IPR002110">
    <property type="entry name" value="Ankyrin_rpt"/>
</dbReference>
<feature type="non-terminal residue" evidence="4">
    <location>
        <position position="99"/>
    </location>
</feature>
<name>A0A6A5SBY1_9PLEO</name>
<keyword evidence="1" id="KW-0677">Repeat</keyword>
<dbReference type="PANTHER" id="PTHR24166:SF48">
    <property type="entry name" value="PROTEIN VAPYRIN"/>
    <property type="match status" value="1"/>
</dbReference>
<dbReference type="Gene3D" id="1.25.40.20">
    <property type="entry name" value="Ankyrin repeat-containing domain"/>
    <property type="match status" value="1"/>
</dbReference>
<dbReference type="SMART" id="SM00248">
    <property type="entry name" value="ANK"/>
    <property type="match status" value="2"/>
</dbReference>
<protein>
    <submittedName>
        <fullName evidence="4">Ankyrin</fullName>
    </submittedName>
</protein>
<feature type="repeat" description="ANK" evidence="3">
    <location>
        <begin position="77"/>
        <end position="99"/>
    </location>
</feature>